<dbReference type="AlphaFoldDB" id="A0A2X1PI38"/>
<gene>
    <name evidence="1" type="ORF">NCTC11872_00334</name>
</gene>
<evidence type="ECO:0000313" key="2">
    <source>
        <dbReference type="Proteomes" id="UP000249936"/>
    </source>
</evidence>
<sequence>MQELIKRTLPQDDALNQAIVNELRSQNWGWFFKIIPKCSSFVIILNLPH</sequence>
<organism evidence="1 2">
    <name type="scientific">Haemophilus influenzae</name>
    <dbReference type="NCBI Taxonomy" id="727"/>
    <lineage>
        <taxon>Bacteria</taxon>
        <taxon>Pseudomonadati</taxon>
        <taxon>Pseudomonadota</taxon>
        <taxon>Gammaproteobacteria</taxon>
        <taxon>Pasteurellales</taxon>
        <taxon>Pasteurellaceae</taxon>
        <taxon>Haemophilus</taxon>
    </lineage>
</organism>
<accession>A0A2X1PI38</accession>
<evidence type="ECO:0000313" key="1">
    <source>
        <dbReference type="EMBL" id="SPX40758.1"/>
    </source>
</evidence>
<protein>
    <submittedName>
        <fullName evidence="1">Cytidine/deoxycytidine deaminase</fullName>
    </submittedName>
</protein>
<proteinExistence type="predicted"/>
<name>A0A2X1PI38_HAEIF</name>
<dbReference type="Proteomes" id="UP000249936">
    <property type="component" value="Unassembled WGS sequence"/>
</dbReference>
<dbReference type="EMBL" id="UASK01000003">
    <property type="protein sequence ID" value="SPX40758.1"/>
    <property type="molecule type" value="Genomic_DNA"/>
</dbReference>
<reference evidence="1 2" key="1">
    <citation type="submission" date="2018-06" db="EMBL/GenBank/DDBJ databases">
        <authorList>
            <consortium name="Pathogen Informatics"/>
            <person name="Doyle S."/>
        </authorList>
    </citation>
    <scope>NUCLEOTIDE SEQUENCE [LARGE SCALE GENOMIC DNA]</scope>
    <source>
        <strain evidence="1 2">NCTC11872</strain>
    </source>
</reference>